<dbReference type="InterPro" id="IPR055412">
    <property type="entry name" value="UVB_sens_C"/>
</dbReference>
<dbReference type="InterPro" id="IPR054549">
    <property type="entry name" value="UVB_sens_RUS_dom"/>
</dbReference>
<reference evidence="4 5" key="1">
    <citation type="submission" date="2017-08" db="EMBL/GenBank/DDBJ databases">
        <title>Acidophilic green algal genome provides insights into adaptation to an acidic environment.</title>
        <authorList>
            <person name="Hirooka S."/>
            <person name="Hirose Y."/>
            <person name="Kanesaki Y."/>
            <person name="Higuchi S."/>
            <person name="Fujiwara T."/>
            <person name="Onuma R."/>
            <person name="Era A."/>
            <person name="Ohbayashi R."/>
            <person name="Uzuka A."/>
            <person name="Nozaki H."/>
            <person name="Yoshikawa H."/>
            <person name="Miyagishima S.Y."/>
        </authorList>
    </citation>
    <scope>NUCLEOTIDE SEQUENCE [LARGE SCALE GENOMIC DNA]</scope>
    <source>
        <strain evidence="4 5">NIES-2499</strain>
    </source>
</reference>
<keyword evidence="5" id="KW-1185">Reference proteome</keyword>
<evidence type="ECO:0000259" key="2">
    <source>
        <dbReference type="Pfam" id="PF04884"/>
    </source>
</evidence>
<dbReference type="PANTHER" id="PTHR12770:SF22">
    <property type="entry name" value="PROTEIN ROOT UVB SENSITIVE 1, CHLOROPLASTIC"/>
    <property type="match status" value="1"/>
</dbReference>
<dbReference type="PANTHER" id="PTHR12770">
    <property type="entry name" value="RUS1 FAMILY PROTEIN C16ORF58"/>
    <property type="match status" value="1"/>
</dbReference>
<evidence type="ECO:0008006" key="6">
    <source>
        <dbReference type="Google" id="ProtNLM"/>
    </source>
</evidence>
<feature type="domain" description="Protein root UVB sensitive/RUS" evidence="2">
    <location>
        <begin position="111"/>
        <end position="339"/>
    </location>
</feature>
<dbReference type="Pfam" id="PF04884">
    <property type="entry name" value="UVB_sens_prot"/>
    <property type="match status" value="1"/>
</dbReference>
<dbReference type="InterPro" id="IPR006968">
    <property type="entry name" value="RUS_fam"/>
</dbReference>
<sequence length="560" mass="61167">MLALTALCAHKSRPLFYLKRLPYIACTRNCAKQSVVADKAKVDGDVHLQGRMSQDIGSHGLQITLHLTNAASKTTMSSIASSKEHQQDFDGSFYSTRANNVVALWYRWTKGLVMSTFLPAGYPHTCGSNYLQFTLWAGVTNFAVTANAVLASTFLLYSVGLGAGAIPAAGALNWVLKDGIGQLGTLVFGKVIAHNFDIHSKSWYFLSMLQLKVATALEMLTILCPEYFLAMGSAANGIKGLALMASGSTRSVFNLSFALDNNIADITAKSTSQWIFSSLLGTAAGVGMCSWVGQNGPLAVLCYSSLTAVTLLSAYQTVRSIPLATLNSTRLQLLTDMFLSIVRDAAESKAARLRSAVSASNGADGWIVGLTVKAGWDEGGYVAEDASTMEYDRSFDEEMANKIPSPVQLAAEDPPFPVFFSDDRIMNPRIFVGTPVKNMIEGNPEHLVVLLATFKFSRYMVFPSTGAVHVILHQTAENRDIYQAYLQACLLRRRIKHDRCKYLHGGEHSLTELRIALQDTLLAAERLTTPFMSALTERGWRTDKVVVEAVRRRARWSALS</sequence>
<dbReference type="OrthoDB" id="364779at2759"/>
<name>A0A250XM83_9CHLO</name>
<dbReference type="AlphaFoldDB" id="A0A250XM83"/>
<comment type="caution">
    <text evidence="4">The sequence shown here is derived from an EMBL/GenBank/DDBJ whole genome shotgun (WGS) entry which is preliminary data.</text>
</comment>
<evidence type="ECO:0000259" key="3">
    <source>
        <dbReference type="Pfam" id="PF24160"/>
    </source>
</evidence>
<dbReference type="Proteomes" id="UP000232323">
    <property type="component" value="Unassembled WGS sequence"/>
</dbReference>
<dbReference type="Pfam" id="PF24160">
    <property type="entry name" value="UVB_sens_C"/>
    <property type="match status" value="1"/>
</dbReference>
<proteinExistence type="inferred from homology"/>
<protein>
    <recommendedName>
        <fullName evidence="6">Vitamin B6 photo-protection and homoeostasis-domain-containing protein</fullName>
    </recommendedName>
</protein>
<gene>
    <name evidence="4" type="ORF">CEUSTIGMA_g11601.t1</name>
</gene>
<dbReference type="EMBL" id="BEGY01000118">
    <property type="protein sequence ID" value="GAX84178.1"/>
    <property type="molecule type" value="Genomic_DNA"/>
</dbReference>
<comment type="similarity">
    <text evidence="1">Belongs to the RUS1 family.</text>
</comment>
<organism evidence="4 5">
    <name type="scientific">Chlamydomonas eustigma</name>
    <dbReference type="NCBI Taxonomy" id="1157962"/>
    <lineage>
        <taxon>Eukaryota</taxon>
        <taxon>Viridiplantae</taxon>
        <taxon>Chlorophyta</taxon>
        <taxon>core chlorophytes</taxon>
        <taxon>Chlorophyceae</taxon>
        <taxon>CS clade</taxon>
        <taxon>Chlamydomonadales</taxon>
        <taxon>Chlamydomonadaceae</taxon>
        <taxon>Chlamydomonas</taxon>
    </lineage>
</organism>
<accession>A0A250XM83</accession>
<feature type="domain" description="Root UVB sensitive protein C-terminal" evidence="3">
    <location>
        <begin position="428"/>
        <end position="556"/>
    </location>
</feature>
<evidence type="ECO:0000313" key="5">
    <source>
        <dbReference type="Proteomes" id="UP000232323"/>
    </source>
</evidence>
<evidence type="ECO:0000313" key="4">
    <source>
        <dbReference type="EMBL" id="GAX84178.1"/>
    </source>
</evidence>
<evidence type="ECO:0000256" key="1">
    <source>
        <dbReference type="ARBA" id="ARBA00007558"/>
    </source>
</evidence>